<sequence length="244" mass="24322">MKSAVNAVSLAALAPLIANVQAVAVASASAAAPLSTAAIGNQAANCDTTKIPACAKSCVDRAALAVGCQDINDWACRCKSVPQIQVKADNCAFDGFLCNAFEVTQLNLELMSICACVGHGDLPGQSSSPTTTPASTPTTTSSPVSTPTTTSNPPPVTTSSPSPPVTTSTPPPPPSSSTPVPPSSSSTPVPPPSSSSSTSVPPPPSSSSTPAPPPVTTHDASSPSCDNQLSASSWAEQQPTTGWW</sequence>
<comment type="caution">
    <text evidence="1">The sequence shown here is derived from an EMBL/GenBank/DDBJ whole genome shotgun (WGS) entry which is preliminary data.</text>
</comment>
<accession>A0ACC1QXP0</accession>
<evidence type="ECO:0000313" key="1">
    <source>
        <dbReference type="EMBL" id="KAJ3494422.1"/>
    </source>
</evidence>
<dbReference type="EMBL" id="JANAKD010000379">
    <property type="protein sequence ID" value="KAJ3494422.1"/>
    <property type="molecule type" value="Genomic_DNA"/>
</dbReference>
<organism evidence="1 2">
    <name type="scientific">Lecanicillium saksenae</name>
    <dbReference type="NCBI Taxonomy" id="468837"/>
    <lineage>
        <taxon>Eukaryota</taxon>
        <taxon>Fungi</taxon>
        <taxon>Dikarya</taxon>
        <taxon>Ascomycota</taxon>
        <taxon>Pezizomycotina</taxon>
        <taxon>Sordariomycetes</taxon>
        <taxon>Hypocreomycetidae</taxon>
        <taxon>Hypocreales</taxon>
        <taxon>Cordycipitaceae</taxon>
        <taxon>Lecanicillium</taxon>
    </lineage>
</organism>
<reference evidence="1" key="1">
    <citation type="submission" date="2022-07" db="EMBL/GenBank/DDBJ databases">
        <title>Genome Sequence of Lecanicillium saksenae.</title>
        <authorList>
            <person name="Buettner E."/>
        </authorList>
    </citation>
    <scope>NUCLEOTIDE SEQUENCE</scope>
    <source>
        <strain evidence="1">VT-O1</strain>
    </source>
</reference>
<proteinExistence type="predicted"/>
<protein>
    <submittedName>
        <fullName evidence="1">Uncharacterized protein</fullName>
    </submittedName>
</protein>
<name>A0ACC1QXP0_9HYPO</name>
<gene>
    <name evidence="1" type="ORF">NLG97_g4086</name>
</gene>
<dbReference type="Proteomes" id="UP001148737">
    <property type="component" value="Unassembled WGS sequence"/>
</dbReference>
<keyword evidence="2" id="KW-1185">Reference proteome</keyword>
<evidence type="ECO:0000313" key="2">
    <source>
        <dbReference type="Proteomes" id="UP001148737"/>
    </source>
</evidence>